<keyword evidence="1" id="KW-0677">Repeat</keyword>
<organism evidence="5 6">
    <name type="scientific">Dunaliella salina</name>
    <name type="common">Green alga</name>
    <name type="synonym">Protococcus salinus</name>
    <dbReference type="NCBI Taxonomy" id="3046"/>
    <lineage>
        <taxon>Eukaryota</taxon>
        <taxon>Viridiplantae</taxon>
        <taxon>Chlorophyta</taxon>
        <taxon>core chlorophytes</taxon>
        <taxon>Chlorophyceae</taxon>
        <taxon>CS clade</taxon>
        <taxon>Chlamydomonadales</taxon>
        <taxon>Dunaliellaceae</taxon>
        <taxon>Dunaliella</taxon>
    </lineage>
</organism>
<protein>
    <recommendedName>
        <fullName evidence="4">RRM domain-containing protein</fullName>
    </recommendedName>
</protein>
<dbReference type="Pfam" id="PF00076">
    <property type="entry name" value="RRM_1"/>
    <property type="match status" value="3"/>
</dbReference>
<dbReference type="InterPro" id="IPR012677">
    <property type="entry name" value="Nucleotide-bd_a/b_plait_sf"/>
</dbReference>
<sequence>MAWRADNPPVCPEPKVFAGQLPFEVTTADVQNLFSQYGELRSCQVVCGPDGRSKGCAMIMFNSWTQAELAIEGENNTTHLGGSKPMVVKFADPPKRGDGPIMGIAPKKLFVGQIPTTMPEEALHAMFAPFGNITELHMLRKNPGAGCAFVMFDRWSSCEAAIAGLHGKTHLEGAKMPLVVKFADAKIDEFGVGSKRAYDVMSQGVFAGGMGAKKPFTGAGMGAGAGFGPYGMGAYGMAGMNPMAAGMGAYGMGGMGMGMGGMGMGMNGMGGMPGMPGMGPTGLRNQPKLNAGNSAMQASKLGTGTLDESAKQWKLFVGQVPFEATEADLWSIFSTVGNILELVVLRTPQGKSKGCAFVTYETRALAEKAIRQMDGQVCVPDDPKQRLLIVKYAGGQGATPGSAAASLVSSGGGDVGAIGAGSGYGGMDAGMIGPQAMAGMAQPGPQHAGVDPYAQHVQMQQQAAMQQMGMGGMQQQPGMGAPGMAPAMGGMGAMPGGMGF</sequence>
<keyword evidence="2 3" id="KW-0694">RNA-binding</keyword>
<feature type="domain" description="RRM" evidence="4">
    <location>
        <begin position="14"/>
        <end position="93"/>
    </location>
</feature>
<dbReference type="InterPro" id="IPR002343">
    <property type="entry name" value="Hud_Sxl_RNA"/>
</dbReference>
<evidence type="ECO:0000259" key="4">
    <source>
        <dbReference type="PROSITE" id="PS50102"/>
    </source>
</evidence>
<dbReference type="InterPro" id="IPR035979">
    <property type="entry name" value="RBD_domain_sf"/>
</dbReference>
<accession>A0ABQ7GTS0</accession>
<evidence type="ECO:0000256" key="2">
    <source>
        <dbReference type="ARBA" id="ARBA00022884"/>
    </source>
</evidence>
<dbReference type="Gene3D" id="3.30.70.330">
    <property type="match status" value="3"/>
</dbReference>
<dbReference type="InterPro" id="IPR000504">
    <property type="entry name" value="RRM_dom"/>
</dbReference>
<evidence type="ECO:0000313" key="5">
    <source>
        <dbReference type="EMBL" id="KAF5838001.1"/>
    </source>
</evidence>
<dbReference type="SMART" id="SM00360">
    <property type="entry name" value="RRM"/>
    <property type="match status" value="3"/>
</dbReference>
<reference evidence="5" key="1">
    <citation type="submission" date="2017-08" db="EMBL/GenBank/DDBJ databases">
        <authorList>
            <person name="Polle J.E."/>
            <person name="Barry K."/>
            <person name="Cushman J."/>
            <person name="Schmutz J."/>
            <person name="Tran D."/>
            <person name="Hathwaick L.T."/>
            <person name="Yim W.C."/>
            <person name="Jenkins J."/>
            <person name="Mckie-Krisberg Z.M."/>
            <person name="Prochnik S."/>
            <person name="Lindquist E."/>
            <person name="Dockter R.B."/>
            <person name="Adam C."/>
            <person name="Molina H."/>
            <person name="Bunkerborg J."/>
            <person name="Jin E."/>
            <person name="Buchheim M."/>
            <person name="Magnuson J."/>
        </authorList>
    </citation>
    <scope>NUCLEOTIDE SEQUENCE</scope>
    <source>
        <strain evidence="5">CCAP 19/18</strain>
    </source>
</reference>
<dbReference type="PROSITE" id="PS50102">
    <property type="entry name" value="RRM"/>
    <property type="match status" value="3"/>
</dbReference>
<name>A0ABQ7GTS0_DUNSA</name>
<evidence type="ECO:0000313" key="6">
    <source>
        <dbReference type="Proteomes" id="UP000815325"/>
    </source>
</evidence>
<gene>
    <name evidence="5" type="ORF">DUNSADRAFT_3594</name>
</gene>
<dbReference type="SUPFAM" id="SSF54928">
    <property type="entry name" value="RNA-binding domain, RBD"/>
    <property type="match status" value="2"/>
</dbReference>
<dbReference type="Proteomes" id="UP000815325">
    <property type="component" value="Unassembled WGS sequence"/>
</dbReference>
<feature type="domain" description="RRM" evidence="4">
    <location>
        <begin position="313"/>
        <end position="395"/>
    </location>
</feature>
<evidence type="ECO:0000256" key="1">
    <source>
        <dbReference type="ARBA" id="ARBA00022737"/>
    </source>
</evidence>
<dbReference type="PRINTS" id="PR00961">
    <property type="entry name" value="HUDSXLRNA"/>
</dbReference>
<dbReference type="PANTHER" id="PTHR24012">
    <property type="entry name" value="RNA BINDING PROTEIN"/>
    <property type="match status" value="1"/>
</dbReference>
<feature type="domain" description="RRM" evidence="4">
    <location>
        <begin position="107"/>
        <end position="185"/>
    </location>
</feature>
<keyword evidence="6" id="KW-1185">Reference proteome</keyword>
<evidence type="ECO:0000256" key="3">
    <source>
        <dbReference type="PROSITE-ProRule" id="PRU00176"/>
    </source>
</evidence>
<comment type="caution">
    <text evidence="5">The sequence shown here is derived from an EMBL/GenBank/DDBJ whole genome shotgun (WGS) entry which is preliminary data.</text>
</comment>
<dbReference type="EMBL" id="MU069595">
    <property type="protein sequence ID" value="KAF5838001.1"/>
    <property type="molecule type" value="Genomic_DNA"/>
</dbReference>
<proteinExistence type="predicted"/>